<dbReference type="VEuPathDB" id="FungiDB:GVI51_H01573"/>
<dbReference type="Proteomes" id="UP000054886">
    <property type="component" value="Unassembled WGS sequence"/>
</dbReference>
<dbReference type="Gene3D" id="3.60.110.10">
    <property type="entry name" value="Carbon-nitrogen hydrolase"/>
    <property type="match status" value="1"/>
</dbReference>
<proteinExistence type="predicted"/>
<feature type="domain" description="CN hydrolase" evidence="1">
    <location>
        <begin position="7"/>
        <end position="400"/>
    </location>
</feature>
<evidence type="ECO:0000313" key="3">
    <source>
        <dbReference type="Proteomes" id="UP000054886"/>
    </source>
</evidence>
<dbReference type="CDD" id="cd07566">
    <property type="entry name" value="ScNTA1_like"/>
    <property type="match status" value="1"/>
</dbReference>
<dbReference type="Pfam" id="PF00795">
    <property type="entry name" value="CN_hydrolase"/>
    <property type="match status" value="1"/>
</dbReference>
<dbReference type="InterPro" id="IPR039703">
    <property type="entry name" value="Nta1"/>
</dbReference>
<gene>
    <name evidence="2" type="ORF">AO440_001976</name>
</gene>
<name>A0A0W0CV23_CANGB</name>
<dbReference type="GO" id="GO:0030163">
    <property type="term" value="P:protein catabolic process"/>
    <property type="evidence" value="ECO:0007669"/>
    <property type="project" value="EnsemblFungi"/>
</dbReference>
<dbReference type="GO" id="GO:0070773">
    <property type="term" value="F:protein-N-terminal glutamine amidohydrolase activity"/>
    <property type="evidence" value="ECO:0007669"/>
    <property type="project" value="EnsemblFungi"/>
</dbReference>
<dbReference type="SUPFAM" id="SSF56317">
    <property type="entry name" value="Carbon-nitrogen hydrolase"/>
    <property type="match status" value="1"/>
</dbReference>
<dbReference type="GO" id="GO:0008418">
    <property type="term" value="F:protein-N-terminal asparagine amidohydrolase activity"/>
    <property type="evidence" value="ECO:0007669"/>
    <property type="project" value="EnsemblFungi"/>
</dbReference>
<dbReference type="PANTHER" id="PTHR11750">
    <property type="entry name" value="PROTEIN N-TERMINAL AMIDASE"/>
    <property type="match status" value="1"/>
</dbReference>
<reference evidence="2 3" key="1">
    <citation type="submission" date="2015-10" db="EMBL/GenBank/DDBJ databases">
        <title>Draft genomes sequences of Candida glabrata isolates 1A, 1B, 2A, 2B, 3A and 3B.</title>
        <authorList>
            <person name="Haavelsrud O.E."/>
            <person name="Gaustad P."/>
        </authorList>
    </citation>
    <scope>NUCLEOTIDE SEQUENCE [LARGE SCALE GENOMIC DNA]</scope>
    <source>
        <strain evidence="2">910700640</strain>
    </source>
</reference>
<dbReference type="InterPro" id="IPR003010">
    <property type="entry name" value="C-N_Hydrolase"/>
</dbReference>
<dbReference type="PROSITE" id="PS50263">
    <property type="entry name" value="CN_HYDROLASE"/>
    <property type="match status" value="1"/>
</dbReference>
<sequence>MKLKVSLRIVSVQLNSQIGQIDETLRRTTVLIDRLKQEVEGQKPPDLVVFPEFALTGYNFKNRSHILPYVCKAGEGPSFELAKRVSKLFGCYTVIGYPEKCEQKLYNSAIVTGPDGSVHFNYRKAFLYETDEQWGCEENPKGFEQFKMKFRARPIDQDSAELSPVDIDLNTSIGICMDLSPYRFEAPFQDMEFSSFNLEKGTELIICPMAWLHSRSITEHTDSEKITPKDIECLLSEQGLSIFGSQGQYQFDFDNRATTKPVSQDITDINRDHPAYSNLNEPDMSNINYWLLRFLPFLSLDVRRNWFQSFADQLLPLKNSYMGMTPKHPWGFAGKNAALVIANRCGVEDCKTIFAGSSGIFKFNGSEDKDNNTDSTNQSVKLFGNLGKGYEGLLMRDIDLMIDR</sequence>
<dbReference type="VEuPathDB" id="FungiDB:B1J91_H01771g"/>
<accession>A0A0W0CV23</accession>
<dbReference type="InterPro" id="IPR036526">
    <property type="entry name" value="C-N_Hydrolase_sf"/>
</dbReference>
<dbReference type="AlphaFoldDB" id="A0A0W0CV23"/>
<dbReference type="EMBL" id="LLZZ01000149">
    <property type="protein sequence ID" value="KTA98980.1"/>
    <property type="molecule type" value="Genomic_DNA"/>
</dbReference>
<protein>
    <submittedName>
        <fullName evidence="2">Protein N-terminal amidase</fullName>
    </submittedName>
</protein>
<evidence type="ECO:0000259" key="1">
    <source>
        <dbReference type="PROSITE" id="PS50263"/>
    </source>
</evidence>
<comment type="caution">
    <text evidence="2">The sequence shown here is derived from an EMBL/GenBank/DDBJ whole genome shotgun (WGS) entry which is preliminary data.</text>
</comment>
<dbReference type="VEuPathDB" id="FungiDB:GWK60_H01573"/>
<evidence type="ECO:0000313" key="2">
    <source>
        <dbReference type="EMBL" id="KTA98980.1"/>
    </source>
</evidence>
<dbReference type="PANTHER" id="PTHR11750:SF26">
    <property type="entry name" value="PROTEIN N-TERMINAL AMIDASE"/>
    <property type="match status" value="1"/>
</dbReference>
<dbReference type="VEuPathDB" id="FungiDB:CAGL0H01771g"/>
<organism evidence="2 3">
    <name type="scientific">Candida glabrata</name>
    <name type="common">Yeast</name>
    <name type="synonym">Torulopsis glabrata</name>
    <dbReference type="NCBI Taxonomy" id="5478"/>
    <lineage>
        <taxon>Eukaryota</taxon>
        <taxon>Fungi</taxon>
        <taxon>Dikarya</taxon>
        <taxon>Ascomycota</taxon>
        <taxon>Saccharomycotina</taxon>
        <taxon>Saccharomycetes</taxon>
        <taxon>Saccharomycetales</taxon>
        <taxon>Saccharomycetaceae</taxon>
        <taxon>Nakaseomyces</taxon>
    </lineage>
</organism>